<organism evidence="2 3">
    <name type="scientific">Pseudochrobactrum asaccharolyticum</name>
    <dbReference type="NCBI Taxonomy" id="354351"/>
    <lineage>
        <taxon>Bacteria</taxon>
        <taxon>Pseudomonadati</taxon>
        <taxon>Pseudomonadota</taxon>
        <taxon>Alphaproteobacteria</taxon>
        <taxon>Hyphomicrobiales</taxon>
        <taxon>Brucellaceae</taxon>
        <taxon>Pseudochrobactrum</taxon>
    </lineage>
</organism>
<sequence length="225" mass="24915">MTNSNNRHFLNLSGLACIVAGLSAVPAAAHPHVFAEARLEITISPERMVEKLAHVWRFDDLFSSTVLLEFDKKGTLKLDAAELNELSTTIDTSIAEYKYFQTVTQDGKDITMKKPEHLIADLPDNQLIVLFESKPDKPLKLEPGHKVSFGVYDPTFYTAIDYLKDEDLVVTGMPAGCSSAVVRPDPDEALAQNQDSLTQAFFDEAAAMTNDVSKFFATRIEITCK</sequence>
<reference evidence="2 3" key="1">
    <citation type="submission" date="2018-06" db="EMBL/GenBank/DDBJ databases">
        <title>Genomic Encyclopedia of Type Strains, Phase IV (KMG-IV): sequencing the most valuable type-strain genomes for metagenomic binning, comparative biology and taxonomic classification.</title>
        <authorList>
            <person name="Goeker M."/>
        </authorList>
    </citation>
    <scope>NUCLEOTIDE SEQUENCE [LARGE SCALE GENOMIC DNA]</scope>
    <source>
        <strain evidence="2 3">DSM 25619</strain>
    </source>
</reference>
<dbReference type="EMBL" id="QNRH01000005">
    <property type="protein sequence ID" value="RBO93303.1"/>
    <property type="molecule type" value="Genomic_DNA"/>
</dbReference>
<accession>A0A366DT90</accession>
<dbReference type="PIRSF" id="PIRSF008159">
    <property type="entry name" value="UCP008159_ABC"/>
    <property type="match status" value="1"/>
</dbReference>
<evidence type="ECO:0000313" key="2">
    <source>
        <dbReference type="EMBL" id="RBO93303.1"/>
    </source>
</evidence>
<dbReference type="AlphaFoldDB" id="A0A366DT90"/>
<evidence type="ECO:0000313" key="3">
    <source>
        <dbReference type="Proteomes" id="UP000252893"/>
    </source>
</evidence>
<dbReference type="InterPro" id="IPR010412">
    <property type="entry name" value="DUF1007"/>
</dbReference>
<comment type="caution">
    <text evidence="2">The sequence shown here is derived from an EMBL/GenBank/DDBJ whole genome shotgun (WGS) entry which is preliminary data.</text>
</comment>
<dbReference type="Proteomes" id="UP000252893">
    <property type="component" value="Unassembled WGS sequence"/>
</dbReference>
<keyword evidence="1" id="KW-0732">Signal</keyword>
<dbReference type="PROSITE" id="PS51318">
    <property type="entry name" value="TAT"/>
    <property type="match status" value="1"/>
</dbReference>
<feature type="signal peptide" evidence="1">
    <location>
        <begin position="1"/>
        <end position="29"/>
    </location>
</feature>
<feature type="chain" id="PRO_5017016300" evidence="1">
    <location>
        <begin position="30"/>
        <end position="225"/>
    </location>
</feature>
<dbReference type="Pfam" id="PF06226">
    <property type="entry name" value="DUF1007"/>
    <property type="match status" value="1"/>
</dbReference>
<dbReference type="RefSeq" id="WP_113945043.1">
    <property type="nucleotide sequence ID" value="NZ_JBHEEG010000006.1"/>
</dbReference>
<dbReference type="InterPro" id="IPR006311">
    <property type="entry name" value="TAT_signal"/>
</dbReference>
<dbReference type="OrthoDB" id="1679673at2"/>
<name>A0A366DT90_9HYPH</name>
<dbReference type="InterPro" id="IPR016537">
    <property type="entry name" value="UCP008159_ABC"/>
</dbReference>
<gene>
    <name evidence="2" type="ORF">DFR47_10516</name>
</gene>
<evidence type="ECO:0000256" key="1">
    <source>
        <dbReference type="SAM" id="SignalP"/>
    </source>
</evidence>
<proteinExistence type="predicted"/>
<keyword evidence="3" id="KW-1185">Reference proteome</keyword>
<protein>
    <submittedName>
        <fullName evidence="2">ABC-type uncharacterized transport system substrate-binding protein</fullName>
    </submittedName>
</protein>